<organism evidence="5 6">
    <name type="scientific">Mycolicibacterium komossense</name>
    <dbReference type="NCBI Taxonomy" id="1779"/>
    <lineage>
        <taxon>Bacteria</taxon>
        <taxon>Bacillati</taxon>
        <taxon>Actinomycetota</taxon>
        <taxon>Actinomycetes</taxon>
        <taxon>Mycobacteriales</taxon>
        <taxon>Mycobacteriaceae</taxon>
        <taxon>Mycolicibacterium</taxon>
    </lineage>
</organism>
<dbReference type="EMBL" id="JACKTY010000040">
    <property type="protein sequence ID" value="MCV7229201.1"/>
    <property type="molecule type" value="Genomic_DNA"/>
</dbReference>
<evidence type="ECO:0000256" key="2">
    <source>
        <dbReference type="SAM" id="Phobius"/>
    </source>
</evidence>
<dbReference type="PANTHER" id="PTHR33371:SF16">
    <property type="entry name" value="MCE-FAMILY PROTEIN MCE3F"/>
    <property type="match status" value="1"/>
</dbReference>
<dbReference type="InterPro" id="IPR003399">
    <property type="entry name" value="Mce/MlaD"/>
</dbReference>
<dbReference type="Pfam" id="PF02470">
    <property type="entry name" value="MlaD"/>
    <property type="match status" value="1"/>
</dbReference>
<feature type="region of interest" description="Disordered" evidence="1">
    <location>
        <begin position="401"/>
        <end position="489"/>
    </location>
</feature>
<dbReference type="Proteomes" id="UP001526201">
    <property type="component" value="Unassembled WGS sequence"/>
</dbReference>
<evidence type="ECO:0000259" key="4">
    <source>
        <dbReference type="Pfam" id="PF11887"/>
    </source>
</evidence>
<feature type="domain" description="Mammalian cell entry C-terminal" evidence="4">
    <location>
        <begin position="121"/>
        <end position="290"/>
    </location>
</feature>
<dbReference type="InterPro" id="IPR052336">
    <property type="entry name" value="MlaD_Phospholipid_Transporter"/>
</dbReference>
<keyword evidence="2" id="KW-0472">Membrane</keyword>
<accession>A0ABT3CJ12</accession>
<feature type="region of interest" description="Disordered" evidence="1">
    <location>
        <begin position="369"/>
        <end position="388"/>
    </location>
</feature>
<keyword evidence="2" id="KW-0812">Transmembrane</keyword>
<evidence type="ECO:0000313" key="5">
    <source>
        <dbReference type="EMBL" id="MCV7229201.1"/>
    </source>
</evidence>
<reference evidence="5 6" key="1">
    <citation type="journal article" date="2022" name="BMC Genomics">
        <title>Comparative genome analysis of mycobacteria focusing on tRNA and non-coding RNA.</title>
        <authorList>
            <person name="Behra P.R.K."/>
            <person name="Pettersson B.M.F."/>
            <person name="Ramesh M."/>
            <person name="Das S."/>
            <person name="Dasgupta S."/>
            <person name="Kirsebom L.A."/>
        </authorList>
    </citation>
    <scope>NUCLEOTIDE SEQUENCE [LARGE SCALE GENOMIC DNA]</scope>
    <source>
        <strain evidence="5 6">DSM 44078</strain>
    </source>
</reference>
<keyword evidence="6" id="KW-1185">Reference proteome</keyword>
<feature type="transmembrane region" description="Helical" evidence="2">
    <location>
        <begin position="12"/>
        <end position="30"/>
    </location>
</feature>
<sequence length="489" mass="51448">MRLSRRIRLQLIIFTVVSVAAGAIMIFGYVKLPVMLFGVGRYTVTLDLPTSGGLYASGNVTYRGVEVGRVQKVKLSPTGVVATLSLTSDIDIPSDVKAEVHSMSAVGEQYVELLPRGEHSAPLKDGDVIAAVDTSVPPDINSLLDAANTGLEAIPNDQLSTLVNESYTAVGGLGPDLARLVKGSTALAIDARENLDSLTTLIDGAGPVLNSQTDSARSIKAWAGQVATISTQLKTNDAAVAGILQNGGVAADRARELIDRISPTLPIILANLSGVADVAVTYNASVEQLLVLVPQGVAIEGALAVPNAHTRQDVRGLYLSFNLNLNLPAPCVTGYLPTQQQRTPDQVDYPERQPGDMYCRVPQDSMIGVRGVRNTPCPTKPGKRAPTAKMCESDEQYVPLNNGDIWKGDPNATLSGQDLPQPRNPTADAAQALPAPEAQPPPAIAAAQYDPATGTYVGPDGKTYSQANLAQDAPKNPTWQSMLVPPGGQ</sequence>
<dbReference type="InterPro" id="IPR005693">
    <property type="entry name" value="Mce"/>
</dbReference>
<evidence type="ECO:0000259" key="3">
    <source>
        <dbReference type="Pfam" id="PF02470"/>
    </source>
</evidence>
<feature type="domain" description="Mce/MlaD" evidence="3">
    <location>
        <begin position="41"/>
        <end position="115"/>
    </location>
</feature>
<evidence type="ECO:0000256" key="1">
    <source>
        <dbReference type="SAM" id="MobiDB-lite"/>
    </source>
</evidence>
<feature type="compositionally biased region" description="Low complexity" evidence="1">
    <location>
        <begin position="425"/>
        <end position="436"/>
    </location>
</feature>
<dbReference type="PANTHER" id="PTHR33371">
    <property type="entry name" value="INTERMEMBRANE PHOSPHOLIPID TRANSPORT SYSTEM BINDING PROTEIN MLAD-RELATED"/>
    <property type="match status" value="1"/>
</dbReference>
<gene>
    <name evidence="5" type="ORF">H7J73_24625</name>
</gene>
<proteinExistence type="predicted"/>
<dbReference type="InterPro" id="IPR024516">
    <property type="entry name" value="Mce_C"/>
</dbReference>
<dbReference type="RefSeq" id="WP_264070406.1">
    <property type="nucleotide sequence ID" value="NZ_JACKTY010000040.1"/>
</dbReference>
<comment type="caution">
    <text evidence="5">The sequence shown here is derived from an EMBL/GenBank/DDBJ whole genome shotgun (WGS) entry which is preliminary data.</text>
</comment>
<evidence type="ECO:0000313" key="6">
    <source>
        <dbReference type="Proteomes" id="UP001526201"/>
    </source>
</evidence>
<dbReference type="Pfam" id="PF11887">
    <property type="entry name" value="Mce4_CUP1"/>
    <property type="match status" value="1"/>
</dbReference>
<dbReference type="NCBIfam" id="TIGR00996">
    <property type="entry name" value="Mtu_fam_mce"/>
    <property type="match status" value="1"/>
</dbReference>
<keyword evidence="2" id="KW-1133">Transmembrane helix</keyword>
<name>A0ABT3CJ12_9MYCO</name>
<protein>
    <submittedName>
        <fullName evidence="5">MCE family protein</fullName>
    </submittedName>
</protein>